<dbReference type="InterPro" id="IPR035437">
    <property type="entry name" value="SNase_OB-fold_sf"/>
</dbReference>
<feature type="domain" description="TNase-like" evidence="2">
    <location>
        <begin position="420"/>
        <end position="536"/>
    </location>
</feature>
<dbReference type="InterPro" id="IPR002071">
    <property type="entry name" value="Thermonucl_AS"/>
</dbReference>
<reference evidence="3 4" key="1">
    <citation type="submission" date="2021-05" db="EMBL/GenBank/DDBJ databases">
        <title>Genome Assembly of Synthetic Allotetraploid Brassica napus Reveals Homoeologous Exchanges between Subgenomes.</title>
        <authorList>
            <person name="Davis J.T."/>
        </authorList>
    </citation>
    <scope>NUCLEOTIDE SEQUENCE [LARGE SCALE GENOMIC DNA]</scope>
    <source>
        <strain evidence="4">cv. Da-Ae</strain>
        <tissue evidence="3">Seedling</tissue>
    </source>
</reference>
<dbReference type="InterPro" id="IPR016071">
    <property type="entry name" value="Staphylococal_nuclease_OB-fold"/>
</dbReference>
<dbReference type="PANTHER" id="PTHR12302">
    <property type="entry name" value="EBNA2 BINDING PROTEIN P100"/>
    <property type="match status" value="1"/>
</dbReference>
<evidence type="ECO:0000313" key="3">
    <source>
        <dbReference type="EMBL" id="KAH0865139.1"/>
    </source>
</evidence>
<dbReference type="Gene3D" id="2.40.160.200">
    <property type="entry name" value="LURP1-related"/>
    <property type="match status" value="2"/>
</dbReference>
<feature type="domain" description="TNase-like" evidence="2">
    <location>
        <begin position="145"/>
        <end position="282"/>
    </location>
</feature>
<evidence type="ECO:0000313" key="4">
    <source>
        <dbReference type="Proteomes" id="UP000824890"/>
    </source>
</evidence>
<dbReference type="PROSITE" id="PS50830">
    <property type="entry name" value="TNASE_3"/>
    <property type="match status" value="2"/>
</dbReference>
<dbReference type="InterPro" id="IPR007612">
    <property type="entry name" value="LOR"/>
</dbReference>
<organism evidence="3 4">
    <name type="scientific">Brassica napus</name>
    <name type="common">Rape</name>
    <dbReference type="NCBI Taxonomy" id="3708"/>
    <lineage>
        <taxon>Eukaryota</taxon>
        <taxon>Viridiplantae</taxon>
        <taxon>Streptophyta</taxon>
        <taxon>Embryophyta</taxon>
        <taxon>Tracheophyta</taxon>
        <taxon>Spermatophyta</taxon>
        <taxon>Magnoliopsida</taxon>
        <taxon>eudicotyledons</taxon>
        <taxon>Gunneridae</taxon>
        <taxon>Pentapetalae</taxon>
        <taxon>rosids</taxon>
        <taxon>malvids</taxon>
        <taxon>Brassicales</taxon>
        <taxon>Brassicaceae</taxon>
        <taxon>Brassiceae</taxon>
        <taxon>Brassica</taxon>
    </lineage>
</organism>
<dbReference type="Proteomes" id="UP000824890">
    <property type="component" value="Unassembled WGS sequence"/>
</dbReference>
<dbReference type="PROSITE" id="PS01284">
    <property type="entry name" value="TNASE_2"/>
    <property type="match status" value="1"/>
</dbReference>
<evidence type="ECO:0000259" key="2">
    <source>
        <dbReference type="PROSITE" id="PS50830"/>
    </source>
</evidence>
<dbReference type="SMART" id="SM00318">
    <property type="entry name" value="SNc"/>
    <property type="match status" value="2"/>
</dbReference>
<sequence>MHRIEEMGNAIRLLYRKCCSPTTDDKPHGVSALSRDLLGFETTSQVPEGLGSYVVSSIKAQANWYGKILEAWKQAKPRPQTDEEAARLVITTLKGHKKADVEGLLSFYRLPSPGKLDEIPNESPVSVSEGLKFELLTLPVDQKSVADGDTVTVYVSSTDPIVSSTLPKEVSLAAAKRAKARENKNYTEADALHKKIIASESHDELLKMVEGKSLKVLVYAEDRYGRCVGDIYCNGKFVQEVMLKKGLAWHYLAYDKRPELAKARFYQWENEAKQKRIGLWAAKNPEKPWDWRKNKRWQVGDPAISVVSDQICNPYPMDLVVKRKVQNFSKDHYQVFDPSGNLLLQIDGQAFGFNRKRVMRDPAGFTILTVRQKGNTLKNKLEVHGGESKEKEDLLFTAQQSLTVSLKTSLVVFLAKNNNVKKGTLVIFMLLVDTRIFHPKGIDEPESKMPFGKESHDELLKMVEGKSLKVLVYTENRYGRCVGDIYCNGKFVQEVMLKKGLAWHYLAYDKRPELAKARFYQWENEAKQKRIGLWAAKNPEKPWEWRKNKQWQVGDPAISVVSDQFCNPYPMDLMVKRKVQNFSKDYYQVFDPSGNLLLQIDGQAFGFNRKRVMRDPAGFTILTMRQKGITLKNKWEVHGGESKEKEDLLFTAQQSLAVSLKTSLDVFLAENNNVKKSSTCDFHASGGYSNISFEVFKSDALIAGVGVTHKFTWGSFCKGKYNFRVRVNPEVDYAFIIALLVMVDDNENWC</sequence>
<comment type="similarity">
    <text evidence="1">Belongs to the LOR family.</text>
</comment>
<accession>A0ABQ7YBP0</accession>
<dbReference type="InterPro" id="IPR025659">
    <property type="entry name" value="Tubby-like_C"/>
</dbReference>
<dbReference type="SUPFAM" id="SSF50199">
    <property type="entry name" value="Staphylococcal nuclease"/>
    <property type="match status" value="2"/>
</dbReference>
<gene>
    <name evidence="3" type="ORF">HID58_082350</name>
</gene>
<dbReference type="Gene3D" id="2.40.50.90">
    <property type="match status" value="2"/>
</dbReference>
<name>A0ABQ7YBP0_BRANA</name>
<dbReference type="Pfam" id="PF00565">
    <property type="entry name" value="SNase"/>
    <property type="match status" value="2"/>
</dbReference>
<dbReference type="SUPFAM" id="SSF54518">
    <property type="entry name" value="Tubby C-terminal domain-like"/>
    <property type="match status" value="2"/>
</dbReference>
<protein>
    <recommendedName>
        <fullName evidence="2">TNase-like domain-containing protein</fullName>
    </recommendedName>
</protein>
<dbReference type="PANTHER" id="PTHR12302:SF24">
    <property type="entry name" value="STAPHYLOCOCCAL-LIKE NUCLEASE CAN1"/>
    <property type="match status" value="1"/>
</dbReference>
<keyword evidence="4" id="KW-1185">Reference proteome</keyword>
<comment type="caution">
    <text evidence="3">The sequence shown here is derived from an EMBL/GenBank/DDBJ whole genome shotgun (WGS) entry which is preliminary data.</text>
</comment>
<dbReference type="EMBL" id="JAGKQM010000018">
    <property type="protein sequence ID" value="KAH0865139.1"/>
    <property type="molecule type" value="Genomic_DNA"/>
</dbReference>
<dbReference type="Pfam" id="PF04525">
    <property type="entry name" value="LOR"/>
    <property type="match status" value="2"/>
</dbReference>
<evidence type="ECO:0000256" key="1">
    <source>
        <dbReference type="ARBA" id="ARBA00005437"/>
    </source>
</evidence>
<proteinExistence type="inferred from homology"/>
<dbReference type="InterPro" id="IPR038595">
    <property type="entry name" value="LOR_sf"/>
</dbReference>